<dbReference type="Proteomes" id="UP001291653">
    <property type="component" value="Unassembled WGS sequence"/>
</dbReference>
<evidence type="ECO:0000313" key="3">
    <source>
        <dbReference type="Proteomes" id="UP001291653"/>
    </source>
</evidence>
<name>A0ABQ5PAE0_9ACTN</name>
<organism evidence="2 3">
    <name type="scientific">Streptomyces yaizuensis</name>
    <dbReference type="NCBI Taxonomy" id="2989713"/>
    <lineage>
        <taxon>Bacteria</taxon>
        <taxon>Bacillati</taxon>
        <taxon>Actinomycetota</taxon>
        <taxon>Actinomycetes</taxon>
        <taxon>Kitasatosporales</taxon>
        <taxon>Streptomycetaceae</taxon>
        <taxon>Streptomyces</taxon>
    </lineage>
</organism>
<sequence>MQDGPRMLAGHDAAPAPRPGGGPYHASHPIETNGRPMRTWLQNLSDALVDRLVSKTEAAAATQCWTEETCTTGPLQLCSATNRWMIVTHLVCADGSRTYQGLRCVRCNG</sequence>
<comment type="caution">
    <text evidence="2">The sequence shown here is derived from an EMBL/GenBank/DDBJ whole genome shotgun (WGS) entry which is preliminary data.</text>
</comment>
<keyword evidence="3" id="KW-1185">Reference proteome</keyword>
<gene>
    <name evidence="2" type="ORF">SYYSPA8_34605</name>
</gene>
<dbReference type="EMBL" id="BSBI01000021">
    <property type="protein sequence ID" value="GLF99540.1"/>
    <property type="molecule type" value="Genomic_DNA"/>
</dbReference>
<proteinExistence type="predicted"/>
<evidence type="ECO:0000313" key="2">
    <source>
        <dbReference type="EMBL" id="GLF99540.1"/>
    </source>
</evidence>
<dbReference type="RefSeq" id="WP_323451478.1">
    <property type="nucleotide sequence ID" value="NZ_BSBI01000021.1"/>
</dbReference>
<evidence type="ECO:0000256" key="1">
    <source>
        <dbReference type="SAM" id="MobiDB-lite"/>
    </source>
</evidence>
<protein>
    <submittedName>
        <fullName evidence="2">Uncharacterized protein</fullName>
    </submittedName>
</protein>
<accession>A0ABQ5PAE0</accession>
<feature type="region of interest" description="Disordered" evidence="1">
    <location>
        <begin position="1"/>
        <end position="36"/>
    </location>
</feature>
<reference evidence="2 3" key="1">
    <citation type="submission" date="2022-10" db="EMBL/GenBank/DDBJ databases">
        <title>Draft genome sequence of Streptomyces sp. YSPA8.</title>
        <authorList>
            <person name="Moriuchi R."/>
            <person name="Dohra H."/>
            <person name="Yamamura H."/>
            <person name="Kodani S."/>
        </authorList>
    </citation>
    <scope>NUCLEOTIDE SEQUENCE [LARGE SCALE GENOMIC DNA]</scope>
    <source>
        <strain evidence="2 3">YSPA8</strain>
    </source>
</reference>